<dbReference type="AlphaFoldDB" id="R7VDA1"/>
<sequence length="184" mass="21398">MTAIKYDKRAVDSLMTQCYMRTPREAMLLVSECHCVRNINQMVNEGSLKQSNRCTADYILRNFISTHRVCMTTGNHVNWPDEKWSSTKRKINAHHSLLFSNTFAFSILDNETENQASWLPFTMHELLSLDFRFIKCQMRCQQPTKVVQLMNIRLGPGNAGFEKGKEDCRGRREKVKLKMEEVDG</sequence>
<dbReference type="HOGENOM" id="CLU_1469557_0_0_1"/>
<dbReference type="EMBL" id="KB292914">
    <property type="protein sequence ID" value="ELU16808.1"/>
    <property type="molecule type" value="Genomic_DNA"/>
</dbReference>
<reference evidence="3" key="1">
    <citation type="submission" date="2012-12" db="EMBL/GenBank/DDBJ databases">
        <authorList>
            <person name="Hellsten U."/>
            <person name="Grimwood J."/>
            <person name="Chapman J.A."/>
            <person name="Shapiro H."/>
            <person name="Aerts A."/>
            <person name="Otillar R.P."/>
            <person name="Terry A.Y."/>
            <person name="Boore J.L."/>
            <person name="Simakov O."/>
            <person name="Marletaz F."/>
            <person name="Cho S.-J."/>
            <person name="Edsinger-Gonzales E."/>
            <person name="Havlak P."/>
            <person name="Kuo D.-H."/>
            <person name="Larsson T."/>
            <person name="Lv J."/>
            <person name="Arendt D."/>
            <person name="Savage R."/>
            <person name="Osoegawa K."/>
            <person name="de Jong P."/>
            <person name="Lindberg D.R."/>
            <person name="Seaver E.C."/>
            <person name="Weisblat D.A."/>
            <person name="Putnam N.H."/>
            <person name="Grigoriev I.V."/>
            <person name="Rokhsar D.S."/>
        </authorList>
    </citation>
    <scope>NUCLEOTIDE SEQUENCE</scope>
    <source>
        <strain evidence="3">I ESC-2004</strain>
    </source>
</reference>
<proteinExistence type="predicted"/>
<dbReference type="EMBL" id="AMQN01004221">
    <property type="status" value="NOT_ANNOTATED_CDS"/>
    <property type="molecule type" value="Genomic_DNA"/>
</dbReference>
<reference evidence="1 3" key="2">
    <citation type="journal article" date="2013" name="Nature">
        <title>Insights into bilaterian evolution from three spiralian genomes.</title>
        <authorList>
            <person name="Simakov O."/>
            <person name="Marletaz F."/>
            <person name="Cho S.J."/>
            <person name="Edsinger-Gonzales E."/>
            <person name="Havlak P."/>
            <person name="Hellsten U."/>
            <person name="Kuo D.H."/>
            <person name="Larsson T."/>
            <person name="Lv J."/>
            <person name="Arendt D."/>
            <person name="Savage R."/>
            <person name="Osoegawa K."/>
            <person name="de Jong P."/>
            <person name="Grimwood J."/>
            <person name="Chapman J.A."/>
            <person name="Shapiro H."/>
            <person name="Aerts A."/>
            <person name="Otillar R.P."/>
            <person name="Terry A.Y."/>
            <person name="Boore J.L."/>
            <person name="Grigoriev I.V."/>
            <person name="Lindberg D.R."/>
            <person name="Seaver E.C."/>
            <person name="Weisblat D.A."/>
            <person name="Putnam N.H."/>
            <person name="Rokhsar D.S."/>
        </authorList>
    </citation>
    <scope>NUCLEOTIDE SEQUENCE</scope>
    <source>
        <strain evidence="1 3">I ESC-2004</strain>
    </source>
</reference>
<dbReference type="Proteomes" id="UP000014760">
    <property type="component" value="Unassembled WGS sequence"/>
</dbReference>
<reference evidence="2" key="3">
    <citation type="submission" date="2015-06" db="UniProtKB">
        <authorList>
            <consortium name="EnsemblMetazoa"/>
        </authorList>
    </citation>
    <scope>IDENTIFICATION</scope>
</reference>
<evidence type="ECO:0000313" key="3">
    <source>
        <dbReference type="Proteomes" id="UP000014760"/>
    </source>
</evidence>
<evidence type="ECO:0000313" key="1">
    <source>
        <dbReference type="EMBL" id="ELU16808.1"/>
    </source>
</evidence>
<keyword evidence="3" id="KW-1185">Reference proteome</keyword>
<gene>
    <name evidence="1" type="ORF">CAPTEDRAFT_205277</name>
</gene>
<evidence type="ECO:0000313" key="2">
    <source>
        <dbReference type="EnsemblMetazoa" id="CapteP205277"/>
    </source>
</evidence>
<organism evidence="1">
    <name type="scientific">Capitella teleta</name>
    <name type="common">Polychaete worm</name>
    <dbReference type="NCBI Taxonomy" id="283909"/>
    <lineage>
        <taxon>Eukaryota</taxon>
        <taxon>Metazoa</taxon>
        <taxon>Spiralia</taxon>
        <taxon>Lophotrochozoa</taxon>
        <taxon>Annelida</taxon>
        <taxon>Polychaeta</taxon>
        <taxon>Sedentaria</taxon>
        <taxon>Scolecida</taxon>
        <taxon>Capitellidae</taxon>
        <taxon>Capitella</taxon>
    </lineage>
</organism>
<protein>
    <submittedName>
        <fullName evidence="1 2">Uncharacterized protein</fullName>
    </submittedName>
</protein>
<name>R7VDA1_CAPTE</name>
<dbReference type="EnsemblMetazoa" id="CapteT205277">
    <property type="protein sequence ID" value="CapteP205277"/>
    <property type="gene ID" value="CapteG205277"/>
</dbReference>
<accession>R7VDA1</accession>